<dbReference type="PROSITE" id="PS50943">
    <property type="entry name" value="HTH_CROC1"/>
    <property type="match status" value="1"/>
</dbReference>
<dbReference type="Proteomes" id="UP000296469">
    <property type="component" value="Chromosome"/>
</dbReference>
<keyword evidence="3" id="KW-1185">Reference proteome</keyword>
<gene>
    <name evidence="2" type="ORF">E5225_03620</name>
</gene>
<dbReference type="InterPro" id="IPR001387">
    <property type="entry name" value="Cro/C1-type_HTH"/>
</dbReference>
<dbReference type="Gene3D" id="1.10.260.40">
    <property type="entry name" value="lambda repressor-like DNA-binding domains"/>
    <property type="match status" value="1"/>
</dbReference>
<dbReference type="SMART" id="SM00530">
    <property type="entry name" value="HTH_XRE"/>
    <property type="match status" value="1"/>
</dbReference>
<accession>A0A4P7SI11</accession>
<dbReference type="AlphaFoldDB" id="A0A4P7SI11"/>
<organism evidence="2 3">
    <name type="scientific">Cellulomonas shaoxiangyii</name>
    <dbReference type="NCBI Taxonomy" id="2566013"/>
    <lineage>
        <taxon>Bacteria</taxon>
        <taxon>Bacillati</taxon>
        <taxon>Actinomycetota</taxon>
        <taxon>Actinomycetes</taxon>
        <taxon>Micrococcales</taxon>
        <taxon>Cellulomonadaceae</taxon>
        <taxon>Cellulomonas</taxon>
    </lineage>
</organism>
<protein>
    <submittedName>
        <fullName evidence="2">Transcriptional regulator</fullName>
    </submittedName>
</protein>
<proteinExistence type="predicted"/>
<name>A0A4P7SI11_9CELL</name>
<dbReference type="GO" id="GO:0003677">
    <property type="term" value="F:DNA binding"/>
    <property type="evidence" value="ECO:0007669"/>
    <property type="project" value="InterPro"/>
</dbReference>
<dbReference type="Pfam" id="PF13560">
    <property type="entry name" value="HTH_31"/>
    <property type="match status" value="1"/>
</dbReference>
<dbReference type="SUPFAM" id="SSF47413">
    <property type="entry name" value="lambda repressor-like DNA-binding domains"/>
    <property type="match status" value="1"/>
</dbReference>
<dbReference type="RefSeq" id="WP_135973948.1">
    <property type="nucleotide sequence ID" value="NZ_CP039291.1"/>
</dbReference>
<reference evidence="2 3" key="1">
    <citation type="submission" date="2019-04" db="EMBL/GenBank/DDBJ databases">
        <title>Isolation and identification of Cellulomonas shaoxiangyii sp. Nov. isolated from feces of the Tibetan antelopes (Pantholops hodgsonii) in the Qinghai-Tibet plateau of China.</title>
        <authorList>
            <person name="Tian Z."/>
        </authorList>
    </citation>
    <scope>NUCLEOTIDE SEQUENCE [LARGE SCALE GENOMIC DNA]</scope>
    <source>
        <strain evidence="2 3">Z28</strain>
    </source>
</reference>
<dbReference type="CDD" id="cd00093">
    <property type="entry name" value="HTH_XRE"/>
    <property type="match status" value="1"/>
</dbReference>
<dbReference type="InterPro" id="IPR010982">
    <property type="entry name" value="Lambda_DNA-bd_dom_sf"/>
</dbReference>
<dbReference type="KEGG" id="celz:E5225_03620"/>
<dbReference type="OrthoDB" id="7428772at2"/>
<evidence type="ECO:0000313" key="3">
    <source>
        <dbReference type="Proteomes" id="UP000296469"/>
    </source>
</evidence>
<feature type="domain" description="HTH cro/C1-type" evidence="1">
    <location>
        <begin position="14"/>
        <end position="68"/>
    </location>
</feature>
<evidence type="ECO:0000313" key="2">
    <source>
        <dbReference type="EMBL" id="QCB92776.1"/>
    </source>
</evidence>
<evidence type="ECO:0000259" key="1">
    <source>
        <dbReference type="PROSITE" id="PS50943"/>
    </source>
</evidence>
<sequence>MRGISDARELGAQLRAARVNAGLSQQALADKAGISRPTLRTLEQGHPTGELGKALDVLRALDLELRLAPASTATFTLDSLEHDTRPL</sequence>
<dbReference type="EMBL" id="CP039291">
    <property type="protein sequence ID" value="QCB92776.1"/>
    <property type="molecule type" value="Genomic_DNA"/>
</dbReference>